<evidence type="ECO:0000313" key="2">
    <source>
        <dbReference type="EMBL" id="KAF0532976.1"/>
    </source>
</evidence>
<comment type="caution">
    <text evidence="2">The sequence shown here is derived from an EMBL/GenBank/DDBJ whole genome shotgun (WGS) entry which is preliminary data.</text>
</comment>
<dbReference type="EMBL" id="WTPW01000225">
    <property type="protein sequence ID" value="KAF0532976.1"/>
    <property type="molecule type" value="Genomic_DNA"/>
</dbReference>
<sequence>MNKRKSLLLLKKGFHKNQHKRHIPPHFMFHKKRDRTGIQTYVSNGPENYDDGTSMLPSIIPNPAQGHASTLSLSGCRQ</sequence>
<dbReference type="Proteomes" id="UP000439903">
    <property type="component" value="Unassembled WGS sequence"/>
</dbReference>
<organism evidence="2 3">
    <name type="scientific">Gigaspora margarita</name>
    <dbReference type="NCBI Taxonomy" id="4874"/>
    <lineage>
        <taxon>Eukaryota</taxon>
        <taxon>Fungi</taxon>
        <taxon>Fungi incertae sedis</taxon>
        <taxon>Mucoromycota</taxon>
        <taxon>Glomeromycotina</taxon>
        <taxon>Glomeromycetes</taxon>
        <taxon>Diversisporales</taxon>
        <taxon>Gigasporaceae</taxon>
        <taxon>Gigaspora</taxon>
    </lineage>
</organism>
<evidence type="ECO:0000313" key="3">
    <source>
        <dbReference type="Proteomes" id="UP000439903"/>
    </source>
</evidence>
<keyword evidence="3" id="KW-1185">Reference proteome</keyword>
<dbReference type="AlphaFoldDB" id="A0A8H4EQA3"/>
<accession>A0A8H4EQA3</accession>
<gene>
    <name evidence="2" type="ORF">F8M41_010831</name>
</gene>
<feature type="region of interest" description="Disordered" evidence="1">
    <location>
        <begin position="52"/>
        <end position="78"/>
    </location>
</feature>
<evidence type="ECO:0000256" key="1">
    <source>
        <dbReference type="SAM" id="MobiDB-lite"/>
    </source>
</evidence>
<reference evidence="2 3" key="1">
    <citation type="journal article" date="2019" name="Environ. Microbiol.">
        <title>At the nexus of three kingdoms: the genome of the mycorrhizal fungus Gigaspora margarita provides insights into plant, endobacterial and fungal interactions.</title>
        <authorList>
            <person name="Venice F."/>
            <person name="Ghignone S."/>
            <person name="Salvioli di Fossalunga A."/>
            <person name="Amselem J."/>
            <person name="Novero M."/>
            <person name="Xianan X."/>
            <person name="Sedzielewska Toro K."/>
            <person name="Morin E."/>
            <person name="Lipzen A."/>
            <person name="Grigoriev I.V."/>
            <person name="Henrissat B."/>
            <person name="Martin F.M."/>
            <person name="Bonfante P."/>
        </authorList>
    </citation>
    <scope>NUCLEOTIDE SEQUENCE [LARGE SCALE GENOMIC DNA]</scope>
    <source>
        <strain evidence="2 3">BEG34</strain>
    </source>
</reference>
<protein>
    <submittedName>
        <fullName evidence="2">Uncharacterized protein</fullName>
    </submittedName>
</protein>
<proteinExistence type="predicted"/>
<feature type="compositionally biased region" description="Polar residues" evidence="1">
    <location>
        <begin position="67"/>
        <end position="78"/>
    </location>
</feature>
<name>A0A8H4EQA3_GIGMA</name>